<name>A0A5E7KM02_PSEFL</name>
<sequence>MTMALSPLGLPNMSVEGKFETTVSLAPQKSQIFTVGCLVLSGVSLLASCAFLWAGKAGWEVPLAGSFVFGMAGFACWLLSHRNSDLSGGRATQLTADERSMTLTFDPRNQPTKQMLLMFAAHAESMAFRECLPHSRGLLDDSGNVIKDSEVEANLQIEQLNMVVIEQAEKLERLACEIKSGVSSLGESISAPMYTGEEPVEGVTLVSGT</sequence>
<evidence type="ECO:0000256" key="1">
    <source>
        <dbReference type="SAM" id="Phobius"/>
    </source>
</evidence>
<feature type="transmembrane region" description="Helical" evidence="1">
    <location>
        <begin position="32"/>
        <end position="55"/>
    </location>
</feature>
<dbReference type="AlphaFoldDB" id="A0A5E7KM02"/>
<reference evidence="2 3" key="1">
    <citation type="submission" date="2019-09" db="EMBL/GenBank/DDBJ databases">
        <authorList>
            <person name="Chandra G."/>
            <person name="Truman W A."/>
        </authorList>
    </citation>
    <scope>NUCLEOTIDE SEQUENCE [LARGE SCALE GENOMIC DNA]</scope>
    <source>
        <strain evidence="2">PS862</strain>
    </source>
</reference>
<proteinExistence type="predicted"/>
<organism evidence="2 3">
    <name type="scientific">Pseudomonas fluorescens</name>
    <dbReference type="NCBI Taxonomy" id="294"/>
    <lineage>
        <taxon>Bacteria</taxon>
        <taxon>Pseudomonadati</taxon>
        <taxon>Pseudomonadota</taxon>
        <taxon>Gammaproteobacteria</taxon>
        <taxon>Pseudomonadales</taxon>
        <taxon>Pseudomonadaceae</taxon>
        <taxon>Pseudomonas</taxon>
    </lineage>
</organism>
<keyword evidence="1" id="KW-0472">Membrane</keyword>
<keyword evidence="1" id="KW-1133">Transmembrane helix</keyword>
<accession>A0A5E7KM02</accession>
<protein>
    <recommendedName>
        <fullName evidence="4">Transmembrane protein</fullName>
    </recommendedName>
</protein>
<evidence type="ECO:0000313" key="2">
    <source>
        <dbReference type="EMBL" id="VVP00667.1"/>
    </source>
</evidence>
<gene>
    <name evidence="2" type="ORF">PS862_02828</name>
</gene>
<feature type="transmembrane region" description="Helical" evidence="1">
    <location>
        <begin position="61"/>
        <end position="80"/>
    </location>
</feature>
<dbReference type="EMBL" id="CABVII010000011">
    <property type="protein sequence ID" value="VVP00667.1"/>
    <property type="molecule type" value="Genomic_DNA"/>
</dbReference>
<evidence type="ECO:0008006" key="4">
    <source>
        <dbReference type="Google" id="ProtNLM"/>
    </source>
</evidence>
<dbReference type="Proteomes" id="UP000385207">
    <property type="component" value="Unassembled WGS sequence"/>
</dbReference>
<evidence type="ECO:0000313" key="3">
    <source>
        <dbReference type="Proteomes" id="UP000385207"/>
    </source>
</evidence>
<keyword evidence="1" id="KW-0812">Transmembrane</keyword>